<dbReference type="EMBL" id="OW240925">
    <property type="protein sequence ID" value="CAH2329320.1"/>
    <property type="molecule type" value="Genomic_DNA"/>
</dbReference>
<feature type="region of interest" description="Disordered" evidence="1">
    <location>
        <begin position="1"/>
        <end position="66"/>
    </location>
</feature>
<dbReference type="Proteomes" id="UP001295444">
    <property type="component" value="Chromosome 14"/>
</dbReference>
<gene>
    <name evidence="2" type="ORF">PECUL_23A041968</name>
</gene>
<protein>
    <submittedName>
        <fullName evidence="2">Uncharacterized protein</fullName>
    </submittedName>
</protein>
<accession>A0AAD1WUF7</accession>
<evidence type="ECO:0000256" key="1">
    <source>
        <dbReference type="SAM" id="MobiDB-lite"/>
    </source>
</evidence>
<proteinExistence type="predicted"/>
<evidence type="ECO:0000313" key="3">
    <source>
        <dbReference type="Proteomes" id="UP001295444"/>
    </source>
</evidence>
<reference evidence="2" key="1">
    <citation type="submission" date="2022-03" db="EMBL/GenBank/DDBJ databases">
        <authorList>
            <person name="Alioto T."/>
            <person name="Alioto T."/>
            <person name="Gomez Garrido J."/>
        </authorList>
    </citation>
    <scope>NUCLEOTIDE SEQUENCE</scope>
</reference>
<sequence length="156" mass="16770">MGRNRRTEQPQTPKDPHPSSQQGPMDGFLQSPRGAAGRNENPGLTPQSLRSPTSMGGGESSTLDRISEELRAMTAAMAMKADLLTLTTTIQDALRAEMAGIRTEARKNRLPDSSEPHAGEAADPRWAGCLSAVAKALGIRMSEYPIYIPNPGRSRS</sequence>
<evidence type="ECO:0000313" key="2">
    <source>
        <dbReference type="EMBL" id="CAH2329320.1"/>
    </source>
</evidence>
<keyword evidence="3" id="KW-1185">Reference proteome</keyword>
<dbReference type="AlphaFoldDB" id="A0AAD1WUF7"/>
<feature type="compositionally biased region" description="Polar residues" evidence="1">
    <location>
        <begin position="42"/>
        <end position="64"/>
    </location>
</feature>
<name>A0AAD1WUF7_PELCU</name>
<organism evidence="2 3">
    <name type="scientific">Pelobates cultripes</name>
    <name type="common">Western spadefoot toad</name>
    <dbReference type="NCBI Taxonomy" id="61616"/>
    <lineage>
        <taxon>Eukaryota</taxon>
        <taxon>Metazoa</taxon>
        <taxon>Chordata</taxon>
        <taxon>Craniata</taxon>
        <taxon>Vertebrata</taxon>
        <taxon>Euteleostomi</taxon>
        <taxon>Amphibia</taxon>
        <taxon>Batrachia</taxon>
        <taxon>Anura</taxon>
        <taxon>Pelobatoidea</taxon>
        <taxon>Pelobatidae</taxon>
        <taxon>Pelobates</taxon>
    </lineage>
</organism>